<comment type="caution">
    <text evidence="1">The sequence shown here is derived from an EMBL/GenBank/DDBJ whole genome shotgun (WGS) entry which is preliminary data.</text>
</comment>
<proteinExistence type="predicted"/>
<keyword evidence="2" id="KW-1185">Reference proteome</keyword>
<organism evidence="1 2">
    <name type="scientific">Naganishia cerealis</name>
    <dbReference type="NCBI Taxonomy" id="610337"/>
    <lineage>
        <taxon>Eukaryota</taxon>
        <taxon>Fungi</taxon>
        <taxon>Dikarya</taxon>
        <taxon>Basidiomycota</taxon>
        <taxon>Agaricomycotina</taxon>
        <taxon>Tremellomycetes</taxon>
        <taxon>Filobasidiales</taxon>
        <taxon>Filobasidiaceae</taxon>
        <taxon>Naganishia</taxon>
    </lineage>
</organism>
<accession>A0ACC2VTE9</accession>
<reference evidence="1" key="1">
    <citation type="submission" date="2023-04" db="EMBL/GenBank/DDBJ databases">
        <title>Draft Genome sequencing of Naganishia species isolated from polar environments using Oxford Nanopore Technology.</title>
        <authorList>
            <person name="Leo P."/>
            <person name="Venkateswaran K."/>
        </authorList>
    </citation>
    <scope>NUCLEOTIDE SEQUENCE</scope>
    <source>
        <strain evidence="1">MNA-CCFEE 5261</strain>
    </source>
</reference>
<gene>
    <name evidence="1" type="ORF">QFC19_004731</name>
</gene>
<name>A0ACC2VTE9_9TREE</name>
<evidence type="ECO:0000313" key="2">
    <source>
        <dbReference type="Proteomes" id="UP001241377"/>
    </source>
</evidence>
<dbReference type="Proteomes" id="UP001241377">
    <property type="component" value="Unassembled WGS sequence"/>
</dbReference>
<protein>
    <submittedName>
        <fullName evidence="1">Uncharacterized protein</fullName>
    </submittedName>
</protein>
<evidence type="ECO:0000313" key="1">
    <source>
        <dbReference type="EMBL" id="KAJ9102622.1"/>
    </source>
</evidence>
<sequence>MEEDSGSPRFYSIVAVLSTIISLVAWQSRVARSIIKFTWNCFLKPVRGSDQSARLNSFYAGQADVYDDTRGGLLKGRETLLQLVAGQLKTQGRTKRVERGDRKPKIWIDIGGGTGWNIQAMDDFFPVSNFDAIYLIDLCEPLLEVAKTRFARKGWKNVHCLQQDASKFVLPEWSNGQLPEAGQISLVTMSYSLSMIPTFQETLNRVQQVLDPEDGIIGVVDFYAGRERELVTKGGKERSLIIQDVSSLNLDTGLVNSWFWTTWFSFDHVHLHPSRRSYLQQSFEVIKCINGRNRFIIPSLVKIPYYVYLGKRSPSTSLSTSTATDLAHGTESFRIVNGLLTPESPFSSAISRKDLSEMMLPDMSIGESAWSNMINREEEAGSLAKRRTSLDTALRQWRVPYAEQRVHKQFRTHIYGWTWEDPQCDIDRLGIKDGDSLLCITSAGDNVLHYAIKADIEIQSVDMNPCQGHILELKLAASQALEYHDFWHIFGEGKHSRFEKLLDTKIAPYLSAQAYAYWKVNADQFSSNFFLRGYSGWAIRLARVAFALAGVSKDVKKMISCNTTAEQDAIWKKKLRPILLNPVMRLILGSGFFCWNALGVPRNQLNCLLEDGDIAEFISATLDPVPGLANMKNGAYHYFLCLNGKYTRASCPLYLTPEGFAELKRRNGQKTAKIKMHTDTILK</sequence>
<dbReference type="EMBL" id="JASBWR010000051">
    <property type="protein sequence ID" value="KAJ9102622.1"/>
    <property type="molecule type" value="Genomic_DNA"/>
</dbReference>